<protein>
    <submittedName>
        <fullName evidence="3">CbiX/SirB N-terminal domain-containing protein</fullName>
    </submittedName>
</protein>
<dbReference type="InterPro" id="IPR002762">
    <property type="entry name" value="CbiX-like"/>
</dbReference>
<dbReference type="GO" id="GO:0046872">
    <property type="term" value="F:metal ion binding"/>
    <property type="evidence" value="ECO:0007669"/>
    <property type="project" value="UniProtKB-KW"/>
</dbReference>
<dbReference type="Proteomes" id="UP001597119">
    <property type="component" value="Unassembled WGS sequence"/>
</dbReference>
<keyword evidence="4" id="KW-1185">Reference proteome</keyword>
<reference evidence="3 4" key="1">
    <citation type="journal article" date="2019" name="Int. J. Syst. Evol. Microbiol.">
        <title>The Global Catalogue of Microorganisms (GCM) 10K type strain sequencing project: providing services to taxonomists for standard genome sequencing and annotation.</title>
        <authorList>
            <consortium name="The Broad Institute Genomics Platform"/>
            <consortium name="The Broad Institute Genome Sequencing Center for Infectious Disease"/>
            <person name="Wu L."/>
            <person name="Ma J."/>
        </authorList>
    </citation>
    <scope>NUCLEOTIDE SEQUENCE [LARGE SCALE GENOMIC DNA]</scope>
    <source>
        <strain evidence="3 4">CGMCC 1.12125</strain>
    </source>
</reference>
<dbReference type="Gene3D" id="3.40.50.1400">
    <property type="match status" value="2"/>
</dbReference>
<proteinExistence type="predicted"/>
<dbReference type="SUPFAM" id="SSF53800">
    <property type="entry name" value="Chelatase"/>
    <property type="match status" value="2"/>
</dbReference>
<dbReference type="RefSeq" id="WP_247378786.1">
    <property type="nucleotide sequence ID" value="NZ_JALLGV010000005.1"/>
</dbReference>
<evidence type="ECO:0000313" key="3">
    <source>
        <dbReference type="EMBL" id="MFD1589138.1"/>
    </source>
</evidence>
<dbReference type="Pfam" id="PF01903">
    <property type="entry name" value="CbiX"/>
    <property type="match status" value="1"/>
</dbReference>
<dbReference type="AlphaFoldDB" id="A0ABD6CFW9"/>
<accession>A0ABD6CFW9</accession>
<dbReference type="GO" id="GO:0016829">
    <property type="term" value="F:lyase activity"/>
    <property type="evidence" value="ECO:0007669"/>
    <property type="project" value="UniProtKB-KW"/>
</dbReference>
<evidence type="ECO:0000313" key="4">
    <source>
        <dbReference type="Proteomes" id="UP001597119"/>
    </source>
</evidence>
<name>A0ABD6CFW9_9EURY</name>
<organism evidence="3 4">
    <name type="scientific">Halorientalis brevis</name>
    <dbReference type="NCBI Taxonomy" id="1126241"/>
    <lineage>
        <taxon>Archaea</taxon>
        <taxon>Methanobacteriati</taxon>
        <taxon>Methanobacteriota</taxon>
        <taxon>Stenosarchaea group</taxon>
        <taxon>Halobacteria</taxon>
        <taxon>Halobacteriales</taxon>
        <taxon>Haloarculaceae</taxon>
        <taxon>Halorientalis</taxon>
    </lineage>
</organism>
<dbReference type="EMBL" id="JBHUDJ010000014">
    <property type="protein sequence ID" value="MFD1589138.1"/>
    <property type="molecule type" value="Genomic_DNA"/>
</dbReference>
<comment type="caution">
    <text evidence="3">The sequence shown here is derived from an EMBL/GenBank/DDBJ whole genome shotgun (WGS) entry which is preliminary data.</text>
</comment>
<keyword evidence="1" id="KW-0479">Metal-binding</keyword>
<evidence type="ECO:0000256" key="2">
    <source>
        <dbReference type="ARBA" id="ARBA00023239"/>
    </source>
</evidence>
<sequence>MTKDALVLIGREGTHAPETLRTHASRLERRGAVDAAHAVTYAEEPARELRAEFEALQADRCFVVPATVAHSRETTDVLPGAIPALPGTVRYCEPIGRSPVLTRLIVERAGELVAPDDDATLVLVSQGSSSQPYNRQTTEYHAARIADESAYADVVTCYLLQNPAVECVRYNVSTSTAVAVPLFLTANETTESRIPAKLELGRGGIAYADPLGDHPLVTDAIQGELDRQRAFAAEESSGPASFEETLVQNHRSLATDGEGVVR</sequence>
<evidence type="ECO:0000256" key="1">
    <source>
        <dbReference type="ARBA" id="ARBA00022723"/>
    </source>
</evidence>
<keyword evidence="2" id="KW-0456">Lyase</keyword>
<gene>
    <name evidence="3" type="ORF">ACFR9U_19340</name>
</gene>